<evidence type="ECO:0000256" key="4">
    <source>
        <dbReference type="ARBA" id="ARBA00022553"/>
    </source>
</evidence>
<dbReference type="HOGENOM" id="CLU_587838_0_0_11"/>
<gene>
    <name evidence="15" type="ordered locus">Tbis_3372</name>
</gene>
<evidence type="ECO:0000256" key="7">
    <source>
        <dbReference type="ARBA" id="ARBA00022777"/>
    </source>
</evidence>
<keyword evidence="10 12" id="KW-0472">Membrane</keyword>
<dbReference type="SUPFAM" id="SSF55874">
    <property type="entry name" value="ATPase domain of HSP90 chaperone/DNA topoisomerase II/histidine kinase"/>
    <property type="match status" value="1"/>
</dbReference>
<dbReference type="SMART" id="SM00387">
    <property type="entry name" value="HATPase_c"/>
    <property type="match status" value="1"/>
</dbReference>
<keyword evidence="7 15" id="KW-0418">Kinase</keyword>
<dbReference type="PANTHER" id="PTHR45436:SF5">
    <property type="entry name" value="SENSOR HISTIDINE KINASE TRCS"/>
    <property type="match status" value="1"/>
</dbReference>
<dbReference type="eggNOG" id="COG2205">
    <property type="taxonomic scope" value="Bacteria"/>
</dbReference>
<keyword evidence="4" id="KW-0597">Phosphoprotein</keyword>
<evidence type="ECO:0000313" key="16">
    <source>
        <dbReference type="Proteomes" id="UP000006640"/>
    </source>
</evidence>
<dbReference type="PROSITE" id="PS50885">
    <property type="entry name" value="HAMP"/>
    <property type="match status" value="1"/>
</dbReference>
<dbReference type="SMART" id="SM00304">
    <property type="entry name" value="HAMP"/>
    <property type="match status" value="1"/>
</dbReference>
<sequence length="465" mass="47972">MGRAVHPLPRGLWPGDDGAGSGDRGSQAERDRSPAGHHGIPREVPAPRRATGTPRLATLLWCAVRLAAALLVLTVLPAAAPAAADATGAATAALAGLGEPLGPLAELGGGLAAGRPDADPRDAGGHATALGVATGPATTVPAVLALGGAVLLIGLGAYLGRRFAAPTARSVRALSEVLDRIDERSPTGRVPLPRRNGELRRLALSINRTLGRMQAALEHQQRFTSDASHDLRSPITAIRAEVEDALLAPDDRSVTELARTILGGIDRLQATVNDLLMIAQLDARVGGAATRVDLGELVGEELAIRRRSASDAATTIEYSHVPGLVVQADPVRLRRLITNLLDNAERHAASMVSVRVWYEPAINARSGGFAMLEVLDDGPGIAPDQRELVFQRFIRLDAARAKDSAGTGLGLAIARQIAEEAGGSLRILGSPRGARFVLALPAVHGAAGPPVEPGAPGLAAPGTPA</sequence>
<dbReference type="InterPro" id="IPR003661">
    <property type="entry name" value="HisK_dim/P_dom"/>
</dbReference>
<evidence type="ECO:0000259" key="13">
    <source>
        <dbReference type="PROSITE" id="PS50109"/>
    </source>
</evidence>
<dbReference type="InterPro" id="IPR036890">
    <property type="entry name" value="HATPase_C_sf"/>
</dbReference>
<dbReference type="PRINTS" id="PR00344">
    <property type="entry name" value="BCTRLSENSOR"/>
</dbReference>
<dbReference type="InterPro" id="IPR003660">
    <property type="entry name" value="HAMP_dom"/>
</dbReference>
<evidence type="ECO:0000256" key="2">
    <source>
        <dbReference type="ARBA" id="ARBA00004236"/>
    </source>
</evidence>
<proteinExistence type="predicted"/>
<dbReference type="InterPro" id="IPR004358">
    <property type="entry name" value="Sig_transdc_His_kin-like_C"/>
</dbReference>
<dbReference type="OrthoDB" id="9786919at2"/>
<protein>
    <recommendedName>
        <fullName evidence="3">histidine kinase</fullName>
        <ecNumber evidence="3">2.7.13.3</ecNumber>
    </recommendedName>
</protein>
<keyword evidence="16" id="KW-1185">Reference proteome</keyword>
<accession>D6Y9N1</accession>
<name>D6Y9N1_THEBD</name>
<dbReference type="InterPro" id="IPR036097">
    <property type="entry name" value="HisK_dim/P_sf"/>
</dbReference>
<evidence type="ECO:0000313" key="15">
    <source>
        <dbReference type="EMBL" id="ADG90062.1"/>
    </source>
</evidence>
<feature type="region of interest" description="Disordered" evidence="11">
    <location>
        <begin position="1"/>
        <end position="50"/>
    </location>
</feature>
<feature type="transmembrane region" description="Helical" evidence="12">
    <location>
        <begin position="58"/>
        <end position="80"/>
    </location>
</feature>
<feature type="domain" description="HAMP" evidence="14">
    <location>
        <begin position="165"/>
        <end position="218"/>
    </location>
</feature>
<evidence type="ECO:0000256" key="10">
    <source>
        <dbReference type="ARBA" id="ARBA00023136"/>
    </source>
</evidence>
<organism evidence="15 16">
    <name type="scientific">Thermobispora bispora (strain ATCC 19993 / DSM 43833 / CBS 139.67 / JCM 10125 / KCTC 9307 / NBRC 14880 / R51)</name>
    <dbReference type="NCBI Taxonomy" id="469371"/>
    <lineage>
        <taxon>Bacteria</taxon>
        <taxon>Bacillati</taxon>
        <taxon>Actinomycetota</taxon>
        <taxon>Actinomycetes</taxon>
        <taxon>Streptosporangiales</taxon>
        <taxon>Streptosporangiaceae</taxon>
        <taxon>Thermobispora</taxon>
    </lineage>
</organism>
<dbReference type="EMBL" id="CP001874">
    <property type="protein sequence ID" value="ADG90062.1"/>
    <property type="molecule type" value="Genomic_DNA"/>
</dbReference>
<keyword evidence="6 12" id="KW-0812">Transmembrane</keyword>
<feature type="domain" description="Histidine kinase" evidence="13">
    <location>
        <begin position="226"/>
        <end position="444"/>
    </location>
</feature>
<dbReference type="KEGG" id="tbi:Tbis_3372"/>
<comment type="subcellular location">
    <subcellularLocation>
        <location evidence="2">Cell membrane</location>
    </subcellularLocation>
</comment>
<dbReference type="InterPro" id="IPR003594">
    <property type="entry name" value="HATPase_dom"/>
</dbReference>
<dbReference type="RefSeq" id="WP_013133595.1">
    <property type="nucleotide sequence ID" value="NC_014165.1"/>
</dbReference>
<dbReference type="Pfam" id="PF00512">
    <property type="entry name" value="HisKA"/>
    <property type="match status" value="1"/>
</dbReference>
<feature type="transmembrane region" description="Helical" evidence="12">
    <location>
        <begin position="140"/>
        <end position="160"/>
    </location>
</feature>
<evidence type="ECO:0000259" key="14">
    <source>
        <dbReference type="PROSITE" id="PS50885"/>
    </source>
</evidence>
<dbReference type="Proteomes" id="UP000006640">
    <property type="component" value="Chromosome"/>
</dbReference>
<evidence type="ECO:0000256" key="11">
    <source>
        <dbReference type="SAM" id="MobiDB-lite"/>
    </source>
</evidence>
<dbReference type="Pfam" id="PF02518">
    <property type="entry name" value="HATPase_c"/>
    <property type="match status" value="1"/>
</dbReference>
<evidence type="ECO:0000256" key="9">
    <source>
        <dbReference type="ARBA" id="ARBA00023012"/>
    </source>
</evidence>
<dbReference type="SMART" id="SM00388">
    <property type="entry name" value="HisKA"/>
    <property type="match status" value="1"/>
</dbReference>
<evidence type="ECO:0000256" key="1">
    <source>
        <dbReference type="ARBA" id="ARBA00000085"/>
    </source>
</evidence>
<dbReference type="InterPro" id="IPR050428">
    <property type="entry name" value="TCS_sensor_his_kinase"/>
</dbReference>
<dbReference type="Gene3D" id="6.10.340.10">
    <property type="match status" value="1"/>
</dbReference>
<keyword evidence="5" id="KW-0808">Transferase</keyword>
<evidence type="ECO:0000256" key="8">
    <source>
        <dbReference type="ARBA" id="ARBA00022989"/>
    </source>
</evidence>
<dbReference type="GO" id="GO:0005886">
    <property type="term" value="C:plasma membrane"/>
    <property type="evidence" value="ECO:0007669"/>
    <property type="project" value="UniProtKB-SubCell"/>
</dbReference>
<dbReference type="PROSITE" id="PS50109">
    <property type="entry name" value="HIS_KIN"/>
    <property type="match status" value="1"/>
</dbReference>
<dbReference type="Gene3D" id="1.10.287.130">
    <property type="match status" value="1"/>
</dbReference>
<dbReference type="EC" id="2.7.13.3" evidence="3"/>
<feature type="region of interest" description="Disordered" evidence="11">
    <location>
        <begin position="108"/>
        <end position="127"/>
    </location>
</feature>
<evidence type="ECO:0000256" key="5">
    <source>
        <dbReference type="ARBA" id="ARBA00022679"/>
    </source>
</evidence>
<reference evidence="15 16" key="1">
    <citation type="submission" date="2010-01" db="EMBL/GenBank/DDBJ databases">
        <title>The complete genome of Thermobispora bispora DSM 43833.</title>
        <authorList>
            <consortium name="US DOE Joint Genome Institute (JGI-PGF)"/>
            <person name="Lucas S."/>
            <person name="Copeland A."/>
            <person name="Lapidus A."/>
            <person name="Glavina del Rio T."/>
            <person name="Dalin E."/>
            <person name="Tice H."/>
            <person name="Bruce D."/>
            <person name="Goodwin L."/>
            <person name="Pitluck S."/>
            <person name="Kyrpides N."/>
            <person name="Mavromatis K."/>
            <person name="Ivanova N."/>
            <person name="Mikhailova N."/>
            <person name="Chertkov O."/>
            <person name="Brettin T."/>
            <person name="Detter J.C."/>
            <person name="Han C."/>
            <person name="Larimer F."/>
            <person name="Land M."/>
            <person name="Hauser L."/>
            <person name="Markowitz V."/>
            <person name="Cheng J.-F."/>
            <person name="Hugenholtz P."/>
            <person name="Woyke T."/>
            <person name="Wu D."/>
            <person name="Jando M."/>
            <person name="Schneider S."/>
            <person name="Klenk H.-P."/>
            <person name="Eisen J.A."/>
        </authorList>
    </citation>
    <scope>NUCLEOTIDE SEQUENCE [LARGE SCALE GENOMIC DNA]</scope>
    <source>
        <strain evidence="16">ATCC 19993 / DSM 43833 / CBS 139.67 / JCM 10125 / KCTC 9307 / NBRC 14880 / R51</strain>
    </source>
</reference>
<dbReference type="InterPro" id="IPR005467">
    <property type="entry name" value="His_kinase_dom"/>
</dbReference>
<keyword evidence="8 12" id="KW-1133">Transmembrane helix</keyword>
<dbReference type="AlphaFoldDB" id="D6Y9N1"/>
<dbReference type="PANTHER" id="PTHR45436">
    <property type="entry name" value="SENSOR HISTIDINE KINASE YKOH"/>
    <property type="match status" value="1"/>
</dbReference>
<keyword evidence="9" id="KW-0902">Two-component regulatory system</keyword>
<evidence type="ECO:0000256" key="3">
    <source>
        <dbReference type="ARBA" id="ARBA00012438"/>
    </source>
</evidence>
<dbReference type="GO" id="GO:0000155">
    <property type="term" value="F:phosphorelay sensor kinase activity"/>
    <property type="evidence" value="ECO:0007669"/>
    <property type="project" value="InterPro"/>
</dbReference>
<evidence type="ECO:0000256" key="6">
    <source>
        <dbReference type="ARBA" id="ARBA00022692"/>
    </source>
</evidence>
<dbReference type="SUPFAM" id="SSF47384">
    <property type="entry name" value="Homodimeric domain of signal transducing histidine kinase"/>
    <property type="match status" value="1"/>
</dbReference>
<dbReference type="Gene3D" id="3.30.565.10">
    <property type="entry name" value="Histidine kinase-like ATPase, C-terminal domain"/>
    <property type="match status" value="1"/>
</dbReference>
<evidence type="ECO:0000256" key="12">
    <source>
        <dbReference type="SAM" id="Phobius"/>
    </source>
</evidence>
<dbReference type="STRING" id="469371.Tbis_3372"/>
<comment type="catalytic activity">
    <reaction evidence="1">
        <text>ATP + protein L-histidine = ADP + protein N-phospho-L-histidine.</text>
        <dbReference type="EC" id="2.7.13.3"/>
    </reaction>
</comment>
<dbReference type="CDD" id="cd00082">
    <property type="entry name" value="HisKA"/>
    <property type="match status" value="1"/>
</dbReference>